<dbReference type="RefSeq" id="WP_163918646.1">
    <property type="nucleotide sequence ID" value="NZ_AP022593.1"/>
</dbReference>
<name>A0A7I7RWC9_9MYCO</name>
<protein>
    <recommendedName>
        <fullName evidence="5">ANTAR domain-containing protein</fullName>
    </recommendedName>
</protein>
<evidence type="ECO:0000313" key="4">
    <source>
        <dbReference type="Proteomes" id="UP000467428"/>
    </source>
</evidence>
<organism evidence="3 4">
    <name type="scientific">Mycolicibacterium arabiense</name>
    <dbReference type="NCBI Taxonomy" id="1286181"/>
    <lineage>
        <taxon>Bacteria</taxon>
        <taxon>Bacillati</taxon>
        <taxon>Actinomycetota</taxon>
        <taxon>Actinomycetes</taxon>
        <taxon>Mycobacteriales</taxon>
        <taxon>Mycobacteriaceae</taxon>
        <taxon>Mycolicibacterium</taxon>
    </lineage>
</organism>
<evidence type="ECO:0000256" key="2">
    <source>
        <dbReference type="ARBA" id="ARBA00023163"/>
    </source>
</evidence>
<geneLocation type="plasmid" evidence="4">
    <name>pjcm18538 dna</name>
</geneLocation>
<sequence length="271" mass="29287">MVGSAAGDEGVVDTETFIARVNLITHATVRSAVDRLQNDHRNIDADNAFRALYHVAKRHDVKLRHLAAAVVETEPRSGIRSVDEPELPFQPGRRAGLPSRTDVMADLLAEAVELTSANAAAVHLRHALHGGLCIERDSGLGEGFRRQFSYVDDAGSAAGRSSARCEVVRIDDVSVSPIYTRADVAVLADEGIRAQLAVPMCDETGFNWGAVDVLFAVRHPRIDPFGVDMLHGHADACAQWLRWYDLTVMPKLVTAVHRAAQATGLVDVASA</sequence>
<dbReference type="AlphaFoldDB" id="A0A7I7RWC9"/>
<keyword evidence="1" id="KW-0805">Transcription regulation</keyword>
<proteinExistence type="predicted"/>
<evidence type="ECO:0000313" key="3">
    <source>
        <dbReference type="EMBL" id="BBY48934.1"/>
    </source>
</evidence>
<dbReference type="Gene3D" id="1.10.10.10">
    <property type="entry name" value="Winged helix-like DNA-binding domain superfamily/Winged helix DNA-binding domain"/>
    <property type="match status" value="1"/>
</dbReference>
<evidence type="ECO:0008006" key="5">
    <source>
        <dbReference type="Google" id="ProtNLM"/>
    </source>
</evidence>
<reference evidence="3 4" key="1">
    <citation type="journal article" date="2019" name="Emerg. Microbes Infect.">
        <title>Comprehensive subspecies identification of 175 nontuberculous mycobacteria species based on 7547 genomic profiles.</title>
        <authorList>
            <person name="Matsumoto Y."/>
            <person name="Kinjo T."/>
            <person name="Motooka D."/>
            <person name="Nabeya D."/>
            <person name="Jung N."/>
            <person name="Uechi K."/>
            <person name="Horii T."/>
            <person name="Iida T."/>
            <person name="Fujita J."/>
            <person name="Nakamura S."/>
        </authorList>
    </citation>
    <scope>NUCLEOTIDE SEQUENCE [LARGE SCALE GENOMIC DNA]</scope>
    <source>
        <strain evidence="3 4">JCM 18538</strain>
    </source>
</reference>
<keyword evidence="4" id="KW-1185">Reference proteome</keyword>
<gene>
    <name evidence="3" type="ORF">MARA_24020</name>
</gene>
<keyword evidence="2" id="KW-0804">Transcription</keyword>
<dbReference type="EMBL" id="AP022593">
    <property type="protein sequence ID" value="BBY48934.1"/>
    <property type="molecule type" value="Genomic_DNA"/>
</dbReference>
<evidence type="ECO:0000256" key="1">
    <source>
        <dbReference type="ARBA" id="ARBA00023015"/>
    </source>
</evidence>
<dbReference type="SUPFAM" id="SSF55781">
    <property type="entry name" value="GAF domain-like"/>
    <property type="match status" value="1"/>
</dbReference>
<dbReference type="Gene3D" id="3.30.450.40">
    <property type="match status" value="1"/>
</dbReference>
<accession>A0A7I7RWC9</accession>
<dbReference type="Proteomes" id="UP000467428">
    <property type="component" value="Chromosome"/>
</dbReference>
<dbReference type="InterPro" id="IPR029016">
    <property type="entry name" value="GAF-like_dom_sf"/>
</dbReference>
<dbReference type="InterPro" id="IPR036388">
    <property type="entry name" value="WH-like_DNA-bd_sf"/>
</dbReference>
<dbReference type="KEGG" id="marz:MARA_24020"/>